<dbReference type="OrthoDB" id="70376at2759"/>
<evidence type="ECO:0000256" key="2">
    <source>
        <dbReference type="ARBA" id="ARBA00022491"/>
    </source>
</evidence>
<evidence type="ECO:0000256" key="1">
    <source>
        <dbReference type="ARBA" id="ARBA00004123"/>
    </source>
</evidence>
<evidence type="ECO:0000256" key="4">
    <source>
        <dbReference type="ARBA" id="ARBA00023163"/>
    </source>
</evidence>
<dbReference type="AlphaFoldDB" id="A0A8H7BLQ4"/>
<organism evidence="7 8">
    <name type="scientific">Apophysomyces ossiformis</name>
    <dbReference type="NCBI Taxonomy" id="679940"/>
    <lineage>
        <taxon>Eukaryota</taxon>
        <taxon>Fungi</taxon>
        <taxon>Fungi incertae sedis</taxon>
        <taxon>Mucoromycota</taxon>
        <taxon>Mucoromycotina</taxon>
        <taxon>Mucoromycetes</taxon>
        <taxon>Mucorales</taxon>
        <taxon>Mucorineae</taxon>
        <taxon>Mucoraceae</taxon>
        <taxon>Apophysomyces</taxon>
    </lineage>
</organism>
<feature type="compositionally biased region" description="Basic and acidic residues" evidence="6">
    <location>
        <begin position="264"/>
        <end position="273"/>
    </location>
</feature>
<sequence length="283" mass="33320">MFNGQLPHQKSNSPSRYTLPPIASSPHMFPPPQSMHHEAMQPRWSFTENVVDRLNAVHENSVPSLAAKQTMPNMPRIADSQAHTSTASYPHTPYYPYTTNKQGVDWRWPYPPEPSSSSAISPIFYDGMYYYPVYGEEWLEEKEKRTLEIERSSRLQDYNEQLQMIDHEFMDNREIVYSKKMKQLQEELQAVEEGHHIVFDECLADLDRERVEMIENAKLMMEYQLKQVDETYAKDTKKIEDDWQAEKHDMQVAMFSMLEEKRRQLKDDKDGELAHPTGRKQVT</sequence>
<accession>A0A8H7BLQ4</accession>
<feature type="compositionally biased region" description="Polar residues" evidence="6">
    <location>
        <begin position="1"/>
        <end position="16"/>
    </location>
</feature>
<dbReference type="Proteomes" id="UP000605846">
    <property type="component" value="Unassembled WGS sequence"/>
</dbReference>
<evidence type="ECO:0000256" key="6">
    <source>
        <dbReference type="SAM" id="MobiDB-lite"/>
    </source>
</evidence>
<dbReference type="InterPro" id="IPR013907">
    <property type="entry name" value="Sds3"/>
</dbReference>
<evidence type="ECO:0000256" key="5">
    <source>
        <dbReference type="ARBA" id="ARBA00023242"/>
    </source>
</evidence>
<dbReference type="Pfam" id="PF08598">
    <property type="entry name" value="Sds3"/>
    <property type="match status" value="1"/>
</dbReference>
<feature type="region of interest" description="Disordered" evidence="6">
    <location>
        <begin position="264"/>
        <end position="283"/>
    </location>
</feature>
<keyword evidence="5" id="KW-0539">Nucleus</keyword>
<keyword evidence="8" id="KW-1185">Reference proteome</keyword>
<dbReference type="EMBL" id="JABAYA010000090">
    <property type="protein sequence ID" value="KAF7725775.1"/>
    <property type="molecule type" value="Genomic_DNA"/>
</dbReference>
<evidence type="ECO:0000313" key="8">
    <source>
        <dbReference type="Proteomes" id="UP000605846"/>
    </source>
</evidence>
<comment type="subcellular location">
    <subcellularLocation>
        <location evidence="1">Nucleus</location>
    </subcellularLocation>
</comment>
<comment type="caution">
    <text evidence="7">The sequence shown here is derived from an EMBL/GenBank/DDBJ whole genome shotgun (WGS) entry which is preliminary data.</text>
</comment>
<evidence type="ECO:0000313" key="7">
    <source>
        <dbReference type="EMBL" id="KAF7725775.1"/>
    </source>
</evidence>
<evidence type="ECO:0000256" key="3">
    <source>
        <dbReference type="ARBA" id="ARBA00023015"/>
    </source>
</evidence>
<dbReference type="GO" id="GO:0010468">
    <property type="term" value="P:regulation of gene expression"/>
    <property type="evidence" value="ECO:0007669"/>
    <property type="project" value="UniProtKB-ARBA"/>
</dbReference>
<protein>
    <submittedName>
        <fullName evidence="7">Uncharacterized protein</fullName>
    </submittedName>
</protein>
<keyword evidence="4" id="KW-0804">Transcription</keyword>
<name>A0A8H7BLQ4_9FUNG</name>
<gene>
    <name evidence="7" type="ORF">EC973_009392</name>
</gene>
<proteinExistence type="predicted"/>
<dbReference type="GO" id="GO:0005654">
    <property type="term" value="C:nucleoplasm"/>
    <property type="evidence" value="ECO:0007669"/>
    <property type="project" value="UniProtKB-ARBA"/>
</dbReference>
<reference evidence="7" key="1">
    <citation type="submission" date="2020-01" db="EMBL/GenBank/DDBJ databases">
        <title>Genome Sequencing of Three Apophysomyces-Like Fungal Strains Confirms a Novel Fungal Genus in the Mucoromycota with divergent Burkholderia-like Endosymbiotic Bacteria.</title>
        <authorList>
            <person name="Stajich J.E."/>
            <person name="Macias A.M."/>
            <person name="Carter-House D."/>
            <person name="Lovett B."/>
            <person name="Kasson L.R."/>
            <person name="Berry K."/>
            <person name="Grigoriev I."/>
            <person name="Chang Y."/>
            <person name="Spatafora J."/>
            <person name="Kasson M.T."/>
        </authorList>
    </citation>
    <scope>NUCLEOTIDE SEQUENCE</scope>
    <source>
        <strain evidence="7">NRRL A-21654</strain>
    </source>
</reference>
<dbReference type="PANTHER" id="PTHR21964">
    <property type="entry name" value="BREAST CANCER METASTASIS-SUPPRESSOR 1"/>
    <property type="match status" value="1"/>
</dbReference>
<feature type="region of interest" description="Disordered" evidence="6">
    <location>
        <begin position="1"/>
        <end position="37"/>
    </location>
</feature>
<keyword evidence="2" id="KW-0678">Repressor</keyword>
<keyword evidence="3" id="KW-0805">Transcription regulation</keyword>